<keyword evidence="2" id="KW-1185">Reference proteome</keyword>
<gene>
    <name evidence="1" type="ORF">SPELUC_LOCUS6910</name>
</gene>
<accession>A0ACA9MSJ0</accession>
<evidence type="ECO:0000313" key="1">
    <source>
        <dbReference type="EMBL" id="CAG8595428.1"/>
    </source>
</evidence>
<sequence>MILFKISFTDSDPTTTFQKTEKTIVDVLTNDTRFTNLIEALQRTRLIPLLIHVETATFFAPVNQAFEDDPFVTTDRMLYHILWEEIKGEEFVNGQLLTTRYEIAEKLGEGKIGQKSKIEKVIGKLGHEI</sequence>
<evidence type="ECO:0000313" key="2">
    <source>
        <dbReference type="Proteomes" id="UP000789366"/>
    </source>
</evidence>
<feature type="non-terminal residue" evidence="1">
    <location>
        <position position="129"/>
    </location>
</feature>
<proteinExistence type="predicted"/>
<organism evidence="1 2">
    <name type="scientific">Cetraspora pellucida</name>
    <dbReference type="NCBI Taxonomy" id="1433469"/>
    <lineage>
        <taxon>Eukaryota</taxon>
        <taxon>Fungi</taxon>
        <taxon>Fungi incertae sedis</taxon>
        <taxon>Mucoromycota</taxon>
        <taxon>Glomeromycotina</taxon>
        <taxon>Glomeromycetes</taxon>
        <taxon>Diversisporales</taxon>
        <taxon>Gigasporaceae</taxon>
        <taxon>Cetraspora</taxon>
    </lineage>
</organism>
<dbReference type="Proteomes" id="UP000789366">
    <property type="component" value="Unassembled WGS sequence"/>
</dbReference>
<dbReference type="EMBL" id="CAJVPW010008627">
    <property type="protein sequence ID" value="CAG8595428.1"/>
    <property type="molecule type" value="Genomic_DNA"/>
</dbReference>
<reference evidence="1" key="1">
    <citation type="submission" date="2021-06" db="EMBL/GenBank/DDBJ databases">
        <authorList>
            <person name="Kallberg Y."/>
            <person name="Tangrot J."/>
            <person name="Rosling A."/>
        </authorList>
    </citation>
    <scope>NUCLEOTIDE SEQUENCE</scope>
    <source>
        <strain evidence="1">28 12/20/2015</strain>
    </source>
</reference>
<protein>
    <submittedName>
        <fullName evidence="1">2323_t:CDS:1</fullName>
    </submittedName>
</protein>
<comment type="caution">
    <text evidence="1">The sequence shown here is derived from an EMBL/GenBank/DDBJ whole genome shotgun (WGS) entry which is preliminary data.</text>
</comment>
<name>A0ACA9MSJ0_9GLOM</name>